<keyword evidence="3" id="KW-0804">Transcription</keyword>
<feature type="domain" description="HTH marR-type" evidence="4">
    <location>
        <begin position="1"/>
        <end position="137"/>
    </location>
</feature>
<sequence>MNIDKINEVRQFNRFYTRTLQLTNKYHLGTGLTVLESRLLLEIYENKLQTANELVSLLEIDKGYLSRVLKSLEKRGYIEQTIDNLDKRSKLLTLTTLGHNTLNTINKRADQQVDQLFSKLSDQEMDQVISAMDFIRNKVDLD</sequence>
<dbReference type="PRINTS" id="PR00598">
    <property type="entry name" value="HTHMARR"/>
</dbReference>
<comment type="caution">
    <text evidence="5">The sequence shown here is derived from an EMBL/GenBank/DDBJ whole genome shotgun (WGS) entry which is preliminary data.</text>
</comment>
<dbReference type="EMBL" id="JBHSSN010000015">
    <property type="protein sequence ID" value="MFC6324159.1"/>
    <property type="molecule type" value="Genomic_DNA"/>
</dbReference>
<evidence type="ECO:0000256" key="1">
    <source>
        <dbReference type="ARBA" id="ARBA00023015"/>
    </source>
</evidence>
<reference evidence="6" key="1">
    <citation type="journal article" date="2019" name="Int. J. Syst. Evol. Microbiol.">
        <title>The Global Catalogue of Microorganisms (GCM) 10K type strain sequencing project: providing services to taxonomists for standard genome sequencing and annotation.</title>
        <authorList>
            <consortium name="The Broad Institute Genomics Platform"/>
            <consortium name="The Broad Institute Genome Sequencing Center for Infectious Disease"/>
            <person name="Wu L."/>
            <person name="Ma J."/>
        </authorList>
    </citation>
    <scope>NUCLEOTIDE SEQUENCE [LARGE SCALE GENOMIC DNA]</scope>
    <source>
        <strain evidence="6">CCM 8895</strain>
    </source>
</reference>
<keyword evidence="6" id="KW-1185">Reference proteome</keyword>
<dbReference type="Proteomes" id="UP001596186">
    <property type="component" value="Unassembled WGS sequence"/>
</dbReference>
<proteinExistence type="predicted"/>
<evidence type="ECO:0000256" key="2">
    <source>
        <dbReference type="ARBA" id="ARBA00023125"/>
    </source>
</evidence>
<name>A0ABW1V0S6_9LACO</name>
<dbReference type="InterPro" id="IPR036388">
    <property type="entry name" value="WH-like_DNA-bd_sf"/>
</dbReference>
<evidence type="ECO:0000313" key="6">
    <source>
        <dbReference type="Proteomes" id="UP001596186"/>
    </source>
</evidence>
<accession>A0ABW1V0S6</accession>
<evidence type="ECO:0000259" key="4">
    <source>
        <dbReference type="PROSITE" id="PS50995"/>
    </source>
</evidence>
<keyword evidence="1" id="KW-0805">Transcription regulation</keyword>
<evidence type="ECO:0000313" key="5">
    <source>
        <dbReference type="EMBL" id="MFC6324159.1"/>
    </source>
</evidence>
<keyword evidence="2" id="KW-0238">DNA-binding</keyword>
<dbReference type="PANTHER" id="PTHR42756:SF1">
    <property type="entry name" value="TRANSCRIPTIONAL REPRESSOR OF EMRAB OPERON"/>
    <property type="match status" value="1"/>
</dbReference>
<organism evidence="5 6">
    <name type="scientific">Companilactobacillus baiquanensis</name>
    <dbReference type="NCBI Taxonomy" id="2486005"/>
    <lineage>
        <taxon>Bacteria</taxon>
        <taxon>Bacillati</taxon>
        <taxon>Bacillota</taxon>
        <taxon>Bacilli</taxon>
        <taxon>Lactobacillales</taxon>
        <taxon>Lactobacillaceae</taxon>
        <taxon>Companilactobacillus</taxon>
    </lineage>
</organism>
<protein>
    <submittedName>
        <fullName evidence="5">MarR family winged helix-turn-helix transcriptional regulator</fullName>
    </submittedName>
</protein>
<dbReference type="RefSeq" id="WP_125593507.1">
    <property type="nucleotide sequence ID" value="NZ_JBHSSN010000015.1"/>
</dbReference>
<dbReference type="Pfam" id="PF12802">
    <property type="entry name" value="MarR_2"/>
    <property type="match status" value="1"/>
</dbReference>
<dbReference type="InterPro" id="IPR000835">
    <property type="entry name" value="HTH_MarR-typ"/>
</dbReference>
<gene>
    <name evidence="5" type="ORF">ACFP1F_10455</name>
</gene>
<evidence type="ECO:0000256" key="3">
    <source>
        <dbReference type="ARBA" id="ARBA00023163"/>
    </source>
</evidence>
<dbReference type="PROSITE" id="PS50995">
    <property type="entry name" value="HTH_MARR_2"/>
    <property type="match status" value="1"/>
</dbReference>
<dbReference type="PANTHER" id="PTHR42756">
    <property type="entry name" value="TRANSCRIPTIONAL REGULATOR, MARR"/>
    <property type="match status" value="1"/>
</dbReference>
<dbReference type="Gene3D" id="1.10.10.10">
    <property type="entry name" value="Winged helix-like DNA-binding domain superfamily/Winged helix DNA-binding domain"/>
    <property type="match status" value="1"/>
</dbReference>
<dbReference type="SMART" id="SM00347">
    <property type="entry name" value="HTH_MARR"/>
    <property type="match status" value="1"/>
</dbReference>
<dbReference type="SUPFAM" id="SSF46785">
    <property type="entry name" value="Winged helix' DNA-binding domain"/>
    <property type="match status" value="1"/>
</dbReference>
<dbReference type="InterPro" id="IPR036390">
    <property type="entry name" value="WH_DNA-bd_sf"/>
</dbReference>